<evidence type="ECO:0000259" key="5">
    <source>
        <dbReference type="Pfam" id="PF03537"/>
    </source>
</evidence>
<evidence type="ECO:0000256" key="3">
    <source>
        <dbReference type="SAM" id="MobiDB-lite"/>
    </source>
</evidence>
<feature type="compositionally biased region" description="Acidic residues" evidence="3">
    <location>
        <begin position="320"/>
        <end position="345"/>
    </location>
</feature>
<feature type="region of interest" description="Disordered" evidence="3">
    <location>
        <begin position="163"/>
        <end position="187"/>
    </location>
</feature>
<sequence>MRSAVAVALSGAIGLAAARPQLERRAVDKYPAGTTWDIVLDKSSVNLNNLASTEAAKVAVIDIDMFDNDAATISKLKKDGKKVICYFSAGSRENWRGDASRFTSNDYGKVMDGWEEENWVNVKSQNVKNIMADRIKLAASKGCDAVDPDNTDGFVSTPSTIRFQPLDQSGSPPQNPPDENEPPQDGYNWGEQAYVDYFKFLAGEAKKNNMAIGLKNSISMIPQVVNLIQFAVNEQCHEYNECEDYLPLTQADKAVFAINYGPKDCTSPGGTKLSILTKPSHQNLNVTGGACKPSWKTASASLTSVDEEPAVEEATPAPETGDEEEEEEEYDDEENEDENEDEEEGPWWSHRHD</sequence>
<keyword evidence="4" id="KW-0732">Signal</keyword>
<dbReference type="InterPro" id="IPR004352">
    <property type="entry name" value="GH114_TIM-barrel"/>
</dbReference>
<comment type="caution">
    <text evidence="6">The sequence shown here is derived from an EMBL/GenBank/DDBJ whole genome shotgun (WGS) entry which is preliminary data.</text>
</comment>
<feature type="signal peptide" evidence="4">
    <location>
        <begin position="1"/>
        <end position="18"/>
    </location>
</feature>
<dbReference type="SUPFAM" id="SSF51445">
    <property type="entry name" value="(Trans)glycosidases"/>
    <property type="match status" value="1"/>
</dbReference>
<accession>A0AAN6RNE7</accession>
<dbReference type="Proteomes" id="UP001280581">
    <property type="component" value="Unassembled WGS sequence"/>
</dbReference>
<dbReference type="EMBL" id="WVTA01000001">
    <property type="protein sequence ID" value="KAK3217539.1"/>
    <property type="molecule type" value="Genomic_DNA"/>
</dbReference>
<gene>
    <name evidence="6" type="ORF">GRF29_1g3370250</name>
</gene>
<evidence type="ECO:0000313" key="7">
    <source>
        <dbReference type="Proteomes" id="UP001280581"/>
    </source>
</evidence>
<dbReference type="InterPro" id="IPR017853">
    <property type="entry name" value="GH"/>
</dbReference>
<dbReference type="Gene3D" id="3.20.20.70">
    <property type="entry name" value="Aldolase class I"/>
    <property type="match status" value="1"/>
</dbReference>
<dbReference type="EC" id="3.2.1.22" evidence="2"/>
<dbReference type="GO" id="GO:0004557">
    <property type="term" value="F:alpha-galactosidase activity"/>
    <property type="evidence" value="ECO:0007669"/>
    <property type="project" value="UniProtKB-EC"/>
</dbReference>
<comment type="catalytic activity">
    <reaction evidence="1">
        <text>Hydrolysis of terminal, non-reducing alpha-D-galactose residues in alpha-D-galactosides, including galactose oligosaccharides, galactomannans and galactolipids.</text>
        <dbReference type="EC" id="3.2.1.22"/>
    </reaction>
</comment>
<evidence type="ECO:0000256" key="4">
    <source>
        <dbReference type="SAM" id="SignalP"/>
    </source>
</evidence>
<feature type="domain" description="Glycoside-hydrolase family GH114 TIM-barrel" evidence="5">
    <location>
        <begin position="35"/>
        <end position="155"/>
    </location>
</feature>
<proteinExistence type="predicted"/>
<dbReference type="PANTHER" id="PTHR35273">
    <property type="entry name" value="ALPHA-1,4 POLYGALACTOSAMINIDASE, PUTATIVE (AFU_ORTHOLOGUE AFUA_3G07890)-RELATED"/>
    <property type="match status" value="1"/>
</dbReference>
<dbReference type="InterPro" id="IPR013785">
    <property type="entry name" value="Aldolase_TIM"/>
</dbReference>
<dbReference type="PANTHER" id="PTHR35273:SF2">
    <property type="entry name" value="ALPHA-GALACTOSIDASE"/>
    <property type="match status" value="1"/>
</dbReference>
<dbReference type="Pfam" id="PF03537">
    <property type="entry name" value="Glyco_hydro_114"/>
    <property type="match status" value="2"/>
</dbReference>
<evidence type="ECO:0000313" key="6">
    <source>
        <dbReference type="EMBL" id="KAK3217539.1"/>
    </source>
</evidence>
<feature type="region of interest" description="Disordered" evidence="3">
    <location>
        <begin position="297"/>
        <end position="353"/>
    </location>
</feature>
<reference evidence="6 7" key="1">
    <citation type="submission" date="2021-02" db="EMBL/GenBank/DDBJ databases">
        <title>Genome assembly of Pseudopithomyces chartarum.</title>
        <authorList>
            <person name="Jauregui R."/>
            <person name="Singh J."/>
            <person name="Voisey C."/>
        </authorList>
    </citation>
    <scope>NUCLEOTIDE SEQUENCE [LARGE SCALE GENOMIC DNA]</scope>
    <source>
        <strain evidence="6 7">AGR01</strain>
    </source>
</reference>
<evidence type="ECO:0000256" key="1">
    <source>
        <dbReference type="ARBA" id="ARBA00001255"/>
    </source>
</evidence>
<keyword evidence="7" id="KW-1185">Reference proteome</keyword>
<dbReference type="AlphaFoldDB" id="A0AAN6RNE7"/>
<protein>
    <recommendedName>
        <fullName evidence="2">alpha-galactosidase</fullName>
        <ecNumber evidence="2">3.2.1.22</ecNumber>
    </recommendedName>
</protein>
<organism evidence="6 7">
    <name type="scientific">Pseudopithomyces chartarum</name>
    <dbReference type="NCBI Taxonomy" id="1892770"/>
    <lineage>
        <taxon>Eukaryota</taxon>
        <taxon>Fungi</taxon>
        <taxon>Dikarya</taxon>
        <taxon>Ascomycota</taxon>
        <taxon>Pezizomycotina</taxon>
        <taxon>Dothideomycetes</taxon>
        <taxon>Pleosporomycetidae</taxon>
        <taxon>Pleosporales</taxon>
        <taxon>Massarineae</taxon>
        <taxon>Didymosphaeriaceae</taxon>
        <taxon>Pseudopithomyces</taxon>
    </lineage>
</organism>
<name>A0AAN6RNE7_9PLEO</name>
<feature type="chain" id="PRO_5042880828" description="alpha-galactosidase" evidence="4">
    <location>
        <begin position="19"/>
        <end position="353"/>
    </location>
</feature>
<evidence type="ECO:0000256" key="2">
    <source>
        <dbReference type="ARBA" id="ARBA00012755"/>
    </source>
</evidence>
<feature type="domain" description="Glycoside-hydrolase family GH114 TIM-barrel" evidence="5">
    <location>
        <begin position="185"/>
        <end position="261"/>
    </location>
</feature>